<protein>
    <submittedName>
        <fullName evidence="1">Uncharacterized protein</fullName>
    </submittedName>
</protein>
<evidence type="ECO:0000313" key="2">
    <source>
        <dbReference type="Proteomes" id="UP000252586"/>
    </source>
</evidence>
<comment type="caution">
    <text evidence="1">The sequence shown here is derived from an EMBL/GenBank/DDBJ whole genome shotgun (WGS) entry which is preliminary data.</text>
</comment>
<dbReference type="Proteomes" id="UP000252586">
    <property type="component" value="Unassembled WGS sequence"/>
</dbReference>
<keyword evidence="2" id="KW-1185">Reference proteome</keyword>
<organism evidence="1 2">
    <name type="scientific">Nocardia puris</name>
    <dbReference type="NCBI Taxonomy" id="208602"/>
    <lineage>
        <taxon>Bacteria</taxon>
        <taxon>Bacillati</taxon>
        <taxon>Actinomycetota</taxon>
        <taxon>Actinomycetes</taxon>
        <taxon>Mycobacteriales</taxon>
        <taxon>Nocardiaceae</taxon>
        <taxon>Nocardia</taxon>
    </lineage>
</organism>
<sequence>MTDSPSLEIRLRAGEHTSVGMSPSRTVIRLRRGTLEQHTALVAAALVIRQRLGTVDRMWRGDVKVSGDGDTVAVSVTLLNRMGSKSRQIVVTREEILRRREEAEALLRSSEVVRKSAGR</sequence>
<dbReference type="AlphaFoldDB" id="A0A366DMM8"/>
<gene>
    <name evidence="1" type="ORF">DFR74_10434</name>
</gene>
<proteinExistence type="predicted"/>
<accession>A0A366DMM8</accession>
<dbReference type="STRING" id="1210090.GCA_001613185_00905"/>
<evidence type="ECO:0000313" key="1">
    <source>
        <dbReference type="EMBL" id="RBO91332.1"/>
    </source>
</evidence>
<reference evidence="1 2" key="1">
    <citation type="submission" date="2018-06" db="EMBL/GenBank/DDBJ databases">
        <title>Genomic Encyclopedia of Type Strains, Phase IV (KMG-IV): sequencing the most valuable type-strain genomes for metagenomic binning, comparative biology and taxonomic classification.</title>
        <authorList>
            <person name="Goeker M."/>
        </authorList>
    </citation>
    <scope>NUCLEOTIDE SEQUENCE [LARGE SCALE GENOMIC DNA]</scope>
    <source>
        <strain evidence="1 2">DSM 44599</strain>
    </source>
</reference>
<dbReference type="EMBL" id="QNRE01000004">
    <property type="protein sequence ID" value="RBO91332.1"/>
    <property type="molecule type" value="Genomic_DNA"/>
</dbReference>
<dbReference type="RefSeq" id="WP_147265807.1">
    <property type="nucleotide sequence ID" value="NZ_QNRE01000004.1"/>
</dbReference>
<name>A0A366DMM8_9NOCA</name>